<dbReference type="InterPro" id="IPR036010">
    <property type="entry name" value="2Fe-2S_ferredoxin-like_sf"/>
</dbReference>
<dbReference type="InterPro" id="IPR050123">
    <property type="entry name" value="Prok_molybdopt-oxidoreductase"/>
</dbReference>
<dbReference type="SMART" id="SM00926">
    <property type="entry name" value="Molybdop_Fe4S4"/>
    <property type="match status" value="1"/>
</dbReference>
<evidence type="ECO:0000313" key="17">
    <source>
        <dbReference type="Proteomes" id="UP001596481"/>
    </source>
</evidence>
<dbReference type="EMBL" id="JBHTAA010000005">
    <property type="protein sequence ID" value="MFC7204497.1"/>
    <property type="molecule type" value="Genomic_DNA"/>
</dbReference>
<keyword evidence="4" id="KW-0004">4Fe-4S</keyword>
<dbReference type="InterPro" id="IPR006657">
    <property type="entry name" value="MoPterin_dinucl-bd_dom"/>
</dbReference>
<dbReference type="SUPFAM" id="SSF53706">
    <property type="entry name" value="Formate dehydrogenase/DMSO reductase, domains 1-3"/>
    <property type="match status" value="1"/>
</dbReference>
<dbReference type="InterPro" id="IPR006963">
    <property type="entry name" value="Mopterin_OxRdtase_4Fe-4S_dom"/>
</dbReference>
<comment type="similarity">
    <text evidence="3">Belongs to the prokaryotic molybdopterin-containing oxidoreductase family.</text>
</comment>
<feature type="domain" description="4Fe-4S ferredoxin-type" evidence="13">
    <location>
        <begin position="242"/>
        <end position="274"/>
    </location>
</feature>
<dbReference type="Pfam" id="PF04879">
    <property type="entry name" value="Molybdop_Fe4S4"/>
    <property type="match status" value="1"/>
</dbReference>
<keyword evidence="8" id="KW-0677">Repeat</keyword>
<dbReference type="FunFam" id="3.30.70.20:FF:000035">
    <property type="entry name" value="Iron hydrogenase 1"/>
    <property type="match status" value="1"/>
</dbReference>
<dbReference type="InterPro" id="IPR006656">
    <property type="entry name" value="Mopterin_OxRdtase"/>
</dbReference>
<evidence type="ECO:0000259" key="13">
    <source>
        <dbReference type="PROSITE" id="PS51379"/>
    </source>
</evidence>
<dbReference type="PROSITE" id="PS51379">
    <property type="entry name" value="4FE4S_FER_2"/>
    <property type="match status" value="2"/>
</dbReference>
<dbReference type="SMART" id="SM00929">
    <property type="entry name" value="NADH-G_4Fe-4S_3"/>
    <property type="match status" value="1"/>
</dbReference>
<dbReference type="PANTHER" id="PTHR43105">
    <property type="entry name" value="RESPIRATORY NITRATE REDUCTASE"/>
    <property type="match status" value="1"/>
</dbReference>
<dbReference type="Pfam" id="PF10588">
    <property type="entry name" value="NADH-G_4Fe-4S_3"/>
    <property type="match status" value="1"/>
</dbReference>
<keyword evidence="6" id="KW-0001">2Fe-2S</keyword>
<evidence type="ECO:0000313" key="16">
    <source>
        <dbReference type="EMBL" id="MFC7204497.1"/>
    </source>
</evidence>
<comment type="cofactor">
    <cofactor evidence="2">
        <name>[4Fe-4S] cluster</name>
        <dbReference type="ChEBI" id="CHEBI:49883"/>
    </cofactor>
</comment>
<dbReference type="InterPro" id="IPR027467">
    <property type="entry name" value="MopterinOxRdtase_cofactor_BS"/>
</dbReference>
<protein>
    <submittedName>
        <fullName evidence="16">Formate dehydrogenase subunit alpha</fullName>
        <ecNumber evidence="16">1.17.1.9</ecNumber>
    </submittedName>
</protein>
<dbReference type="InterPro" id="IPR006478">
    <property type="entry name" value="Formate_DH_asu"/>
</dbReference>
<dbReference type="Pfam" id="PF00384">
    <property type="entry name" value="Molybdopterin"/>
    <property type="match status" value="1"/>
</dbReference>
<dbReference type="RefSeq" id="WP_390224248.1">
    <property type="nucleotide sequence ID" value="NZ_JBHTAA010000005.1"/>
</dbReference>
<sequence>MSTDDTPTENESTPSPAMPHVPDVEDPRPSTPLTEDFNTGTANDPAVGTTGEEMTHLTIDGTPIAMPPGSTIIDAMEAVDTEEDVAALCYYDRGTEQAENIGPRSECRTCMVETEEHGLVPSCSFPAEDGLTVRTDAEDAAEARSVNLDLVLSNHNLRCTTCGQNGRCELQDTAIDAGVEEPRYGVFDDRDAYEPIDDTSSVIQIDRNKCILCNRCVDACNDVQVEGVLRIEGSGSDTRIGFQTDVDTMQDSTCVSCGHCATVCPTGSLVEQGLVDSATIPLPGFNQKNSIGKVVEGERATTADEKGKPNWRAKGGAGDAGDGELANKSGVARFMAKARQRARETTTRVAGESLKQVEHISEKVASETLNVGRMFDVAGVVSDARLGRITKAETTCNYCAVGCRFELYGKDGDVLGVRPADPEATPANDFSTCVKGKFGYDFVNSDDRLTTPLIRDGDGFREASWAEAYDRIYEELTRIQTQHGTDSVAVTSSSKCTNEENFLNQKFARQVLKTPHVDNCARLCHSSTVAGLQQTVGYGAMTNRINEDIGETECYLITGSNTTEGHPVLATRIKQNVRDGADLFVFEPRKIGLAEHATQYTRTKPGSDIAWLNGMVRHIIDQDLHDTEFIDSRTKHFDELKEKVEPFTPERVEELAGVPPEELKRAAETIATADTCIFGWAMGMTQHAHGTRNVLAITNLALVTGHLGKPGAGLSPFRGQNNVQGGGGDMGPAPHNLPGYQDPTDDEIADKFAEVWGERPPQEVGLRLPEQYEAMLRGDIRGMYIMGENPVLSEPDISEAEEALEELEFLAVQDIFLTETAEYADVVLPAASNAEKYGTFTNTERRVQLVRPAIDPPGIARTDLEILCDLADRFGYEWDYDSAADVMDEIAELVPIYGGISYDRLESTPEGIQWPCTDADDPGTPYLYEERFNFDDGLARFVPADYAGPAELPDEEYPLMLTSGRVLYHWHTGTMTRRTQVSMDHVPESFVTIHPRMADQLGVEDGEYVRVVSRRGDIVVKAEVNDVADPGVVFIPMHFAEGAINELTQHELDPVSYIPEYKVSSVRIEPLGPDPDRETTDAEPSSDE</sequence>
<evidence type="ECO:0000256" key="1">
    <source>
        <dbReference type="ARBA" id="ARBA00001942"/>
    </source>
</evidence>
<dbReference type="InterPro" id="IPR019574">
    <property type="entry name" value="NADH_UbQ_OxRdtase_Gsu_4Fe4S-bd"/>
</dbReference>
<feature type="compositionally biased region" description="Polar residues" evidence="12">
    <location>
        <begin position="1"/>
        <end position="15"/>
    </location>
</feature>
<feature type="compositionally biased region" description="Basic and acidic residues" evidence="12">
    <location>
        <begin position="299"/>
        <end position="308"/>
    </location>
</feature>
<gene>
    <name evidence="16" type="primary">fdhF</name>
    <name evidence="16" type="ORF">ACFQJC_13300</name>
</gene>
<dbReference type="FunFam" id="3.40.228.10:FF:000002">
    <property type="entry name" value="Formate dehydrogenase subunit alpha"/>
    <property type="match status" value="1"/>
</dbReference>
<dbReference type="SUPFAM" id="SSF54292">
    <property type="entry name" value="2Fe-2S ferredoxin-like"/>
    <property type="match status" value="1"/>
</dbReference>
<keyword evidence="11" id="KW-0411">Iron-sulfur</keyword>
<dbReference type="PROSITE" id="PS00198">
    <property type="entry name" value="4FE4S_FER_1"/>
    <property type="match status" value="1"/>
</dbReference>
<keyword evidence="9 16" id="KW-0560">Oxidoreductase</keyword>
<dbReference type="GO" id="GO:0008863">
    <property type="term" value="F:formate dehydrogenase (NAD+) activity"/>
    <property type="evidence" value="ECO:0007669"/>
    <property type="project" value="UniProtKB-EC"/>
</dbReference>
<dbReference type="GO" id="GO:0046872">
    <property type="term" value="F:metal ion binding"/>
    <property type="evidence" value="ECO:0007669"/>
    <property type="project" value="UniProtKB-KW"/>
</dbReference>
<feature type="domain" description="4Fe-4S ferredoxin-type" evidence="13">
    <location>
        <begin position="201"/>
        <end position="220"/>
    </location>
</feature>
<keyword evidence="5" id="KW-0500">Molybdenum</keyword>
<dbReference type="FunFam" id="2.40.40.20:FF:000005">
    <property type="entry name" value="Periplasmic nitrate reductase"/>
    <property type="match status" value="1"/>
</dbReference>
<evidence type="ECO:0000256" key="8">
    <source>
        <dbReference type="ARBA" id="ARBA00022737"/>
    </source>
</evidence>
<dbReference type="InterPro" id="IPR041924">
    <property type="entry name" value="Formate_Dh-H_N"/>
</dbReference>
<proteinExistence type="inferred from homology"/>
<evidence type="ECO:0000259" key="15">
    <source>
        <dbReference type="PROSITE" id="PS51839"/>
    </source>
</evidence>
<dbReference type="PROSITE" id="PS00551">
    <property type="entry name" value="MOLYBDOPTERIN_PROK_1"/>
    <property type="match status" value="1"/>
</dbReference>
<dbReference type="Gene3D" id="2.20.25.90">
    <property type="entry name" value="ADC-like domains"/>
    <property type="match status" value="1"/>
</dbReference>
<dbReference type="PROSITE" id="PS51839">
    <property type="entry name" value="4FE4S_HC3"/>
    <property type="match status" value="1"/>
</dbReference>
<dbReference type="CDD" id="cd02790">
    <property type="entry name" value="MopB_CT_Formate-Dh_H"/>
    <property type="match status" value="1"/>
</dbReference>
<dbReference type="PANTHER" id="PTHR43105:SF14">
    <property type="entry name" value="FORMATE DEHYDROGENASE H"/>
    <property type="match status" value="1"/>
</dbReference>
<dbReference type="GO" id="GO:0051539">
    <property type="term" value="F:4 iron, 4 sulfur cluster binding"/>
    <property type="evidence" value="ECO:0007669"/>
    <property type="project" value="UniProtKB-KW"/>
</dbReference>
<dbReference type="SUPFAM" id="SSF54862">
    <property type="entry name" value="4Fe-4S ferredoxins"/>
    <property type="match status" value="1"/>
</dbReference>
<comment type="caution">
    <text evidence="16">The sequence shown here is derived from an EMBL/GenBank/DDBJ whole genome shotgun (WGS) entry which is preliminary data.</text>
</comment>
<dbReference type="Gene3D" id="3.40.50.740">
    <property type="match status" value="1"/>
</dbReference>
<dbReference type="Gene3D" id="3.30.70.20">
    <property type="match status" value="1"/>
</dbReference>
<feature type="region of interest" description="Disordered" evidence="12">
    <location>
        <begin position="1067"/>
        <end position="1088"/>
    </location>
</feature>
<comment type="cofactor">
    <cofactor evidence="1">
        <name>Mo-bis(molybdopterin guanine dinucleotide)</name>
        <dbReference type="ChEBI" id="CHEBI:60539"/>
    </cofactor>
</comment>
<dbReference type="Pfam" id="PF12838">
    <property type="entry name" value="Fer4_7"/>
    <property type="match status" value="1"/>
</dbReference>
<feature type="domain" description="4Fe-4S Mo/W bis-MGD-type" evidence="14">
    <location>
        <begin position="389"/>
        <end position="447"/>
    </location>
</feature>
<dbReference type="CDD" id="cd02753">
    <property type="entry name" value="MopB_Formate-Dh-H"/>
    <property type="match status" value="1"/>
</dbReference>
<evidence type="ECO:0000256" key="3">
    <source>
        <dbReference type="ARBA" id="ARBA00010312"/>
    </source>
</evidence>
<dbReference type="InterPro" id="IPR006655">
    <property type="entry name" value="Mopterin_OxRdtase_prok_CS"/>
</dbReference>
<dbReference type="Pfam" id="PF01568">
    <property type="entry name" value="Molydop_binding"/>
    <property type="match status" value="1"/>
</dbReference>
<evidence type="ECO:0000256" key="12">
    <source>
        <dbReference type="SAM" id="MobiDB-lite"/>
    </source>
</evidence>
<evidence type="ECO:0000256" key="11">
    <source>
        <dbReference type="ARBA" id="ARBA00023014"/>
    </source>
</evidence>
<dbReference type="Proteomes" id="UP001596481">
    <property type="component" value="Unassembled WGS sequence"/>
</dbReference>
<keyword evidence="7" id="KW-0479">Metal-binding</keyword>
<dbReference type="PROSITE" id="PS00490">
    <property type="entry name" value="MOLYBDOPTERIN_PROK_2"/>
    <property type="match status" value="1"/>
</dbReference>
<keyword evidence="10" id="KW-0408">Iron</keyword>
<feature type="domain" description="4Fe-4S His(Cys)3-ligated-type" evidence="15">
    <location>
        <begin position="139"/>
        <end position="178"/>
    </location>
</feature>
<dbReference type="InterPro" id="IPR017900">
    <property type="entry name" value="4Fe4S_Fe_S_CS"/>
</dbReference>
<evidence type="ECO:0000256" key="2">
    <source>
        <dbReference type="ARBA" id="ARBA00001966"/>
    </source>
</evidence>
<keyword evidence="17" id="KW-1185">Reference proteome</keyword>
<dbReference type="EC" id="1.17.1.9" evidence="16"/>
<dbReference type="PROSITE" id="PS51669">
    <property type="entry name" value="4FE4S_MOW_BIS_MGD"/>
    <property type="match status" value="1"/>
</dbReference>
<dbReference type="SUPFAM" id="SSF50692">
    <property type="entry name" value="ADC-like"/>
    <property type="match status" value="1"/>
</dbReference>
<dbReference type="Gene3D" id="3.10.20.740">
    <property type="match status" value="1"/>
</dbReference>
<organism evidence="16 17">
    <name type="scientific">Haloferax namakaokahaiae</name>
    <dbReference type="NCBI Taxonomy" id="1748331"/>
    <lineage>
        <taxon>Archaea</taxon>
        <taxon>Methanobacteriati</taxon>
        <taxon>Methanobacteriota</taxon>
        <taxon>Stenosarchaea group</taxon>
        <taxon>Halobacteria</taxon>
        <taxon>Halobacteriales</taxon>
        <taxon>Haloferacaceae</taxon>
        <taxon>Haloferax</taxon>
    </lineage>
</organism>
<name>A0ABD5ZGY9_9EURY</name>
<evidence type="ECO:0000256" key="6">
    <source>
        <dbReference type="ARBA" id="ARBA00022714"/>
    </source>
</evidence>
<evidence type="ECO:0000256" key="10">
    <source>
        <dbReference type="ARBA" id="ARBA00023004"/>
    </source>
</evidence>
<dbReference type="InterPro" id="IPR041925">
    <property type="entry name" value="CT_Formate-Dh_H"/>
</dbReference>
<feature type="compositionally biased region" description="Polar residues" evidence="12">
    <location>
        <begin position="31"/>
        <end position="42"/>
    </location>
</feature>
<dbReference type="InterPro" id="IPR009010">
    <property type="entry name" value="Asp_de-COase-like_dom_sf"/>
</dbReference>
<reference evidence="16 17" key="1">
    <citation type="journal article" date="2019" name="Int. J. Syst. Evol. Microbiol.">
        <title>The Global Catalogue of Microorganisms (GCM) 10K type strain sequencing project: providing services to taxonomists for standard genome sequencing and annotation.</title>
        <authorList>
            <consortium name="The Broad Institute Genomics Platform"/>
            <consortium name="The Broad Institute Genome Sequencing Center for Infectious Disease"/>
            <person name="Wu L."/>
            <person name="Ma J."/>
        </authorList>
    </citation>
    <scope>NUCLEOTIDE SEQUENCE [LARGE SCALE GENOMIC DNA]</scope>
    <source>
        <strain evidence="16 17">DSM 29988</strain>
    </source>
</reference>
<evidence type="ECO:0000256" key="4">
    <source>
        <dbReference type="ARBA" id="ARBA00022485"/>
    </source>
</evidence>
<dbReference type="Gene3D" id="2.40.40.20">
    <property type="match status" value="1"/>
</dbReference>
<dbReference type="InterPro" id="IPR017896">
    <property type="entry name" value="4Fe4S_Fe-S-bd"/>
</dbReference>
<feature type="region of interest" description="Disordered" evidence="12">
    <location>
        <begin position="1"/>
        <end position="49"/>
    </location>
</feature>
<evidence type="ECO:0000256" key="9">
    <source>
        <dbReference type="ARBA" id="ARBA00023002"/>
    </source>
</evidence>
<feature type="region of interest" description="Disordered" evidence="12">
    <location>
        <begin position="299"/>
        <end position="324"/>
    </location>
</feature>
<evidence type="ECO:0000256" key="5">
    <source>
        <dbReference type="ARBA" id="ARBA00022505"/>
    </source>
</evidence>
<dbReference type="NCBIfam" id="TIGR01591">
    <property type="entry name" value="Fdh-alpha"/>
    <property type="match status" value="1"/>
</dbReference>
<evidence type="ECO:0000259" key="14">
    <source>
        <dbReference type="PROSITE" id="PS51669"/>
    </source>
</evidence>
<dbReference type="Pfam" id="PF13510">
    <property type="entry name" value="Fer2_4"/>
    <property type="match status" value="1"/>
</dbReference>
<accession>A0ABD5ZGY9</accession>
<dbReference type="AlphaFoldDB" id="A0ABD5ZGY9"/>
<dbReference type="Gene3D" id="3.40.228.10">
    <property type="entry name" value="Dimethylsulfoxide Reductase, domain 2"/>
    <property type="match status" value="1"/>
</dbReference>
<dbReference type="GO" id="GO:0051537">
    <property type="term" value="F:2 iron, 2 sulfur cluster binding"/>
    <property type="evidence" value="ECO:0007669"/>
    <property type="project" value="UniProtKB-KW"/>
</dbReference>
<evidence type="ECO:0000256" key="7">
    <source>
        <dbReference type="ARBA" id="ARBA00022723"/>
    </source>
</evidence>